<dbReference type="PaxDb" id="65489-OBART12G19100.1"/>
<feature type="domain" description="DUF6598" evidence="2">
    <location>
        <begin position="133"/>
        <end position="217"/>
    </location>
</feature>
<keyword evidence="4" id="KW-1185">Reference proteome</keyword>
<reference evidence="3" key="2">
    <citation type="submission" date="2015-03" db="UniProtKB">
        <authorList>
            <consortium name="EnsemblPlants"/>
        </authorList>
    </citation>
    <scope>IDENTIFICATION</scope>
</reference>
<accession>A0A0D3HWU9</accession>
<dbReference type="Pfam" id="PF20241">
    <property type="entry name" value="DUF6598"/>
    <property type="match status" value="1"/>
</dbReference>
<dbReference type="EnsemblPlants" id="OBART12G19100.1">
    <property type="protein sequence ID" value="OBART12G19100.1"/>
    <property type="gene ID" value="OBART12G19100"/>
</dbReference>
<dbReference type="PANTHER" id="PTHR33065">
    <property type="entry name" value="OS07G0486400 PROTEIN"/>
    <property type="match status" value="1"/>
</dbReference>
<dbReference type="Proteomes" id="UP000026960">
    <property type="component" value="Chromosome 12"/>
</dbReference>
<evidence type="ECO:0000313" key="4">
    <source>
        <dbReference type="Proteomes" id="UP000026960"/>
    </source>
</evidence>
<dbReference type="STRING" id="65489.A0A0D3HWU9"/>
<proteinExistence type="predicted"/>
<reference evidence="3" key="1">
    <citation type="journal article" date="2009" name="Rice">
        <title>De Novo Next Generation Sequencing of Plant Genomes.</title>
        <authorList>
            <person name="Rounsley S."/>
            <person name="Marri P.R."/>
            <person name="Yu Y."/>
            <person name="He R."/>
            <person name="Sisneros N."/>
            <person name="Goicoechea J.L."/>
            <person name="Lee S.J."/>
            <person name="Angelova A."/>
            <person name="Kudrna D."/>
            <person name="Luo M."/>
            <person name="Affourtit J."/>
            <person name="Desany B."/>
            <person name="Knight J."/>
            <person name="Niazi F."/>
            <person name="Egholm M."/>
            <person name="Wing R.A."/>
        </authorList>
    </citation>
    <scope>NUCLEOTIDE SEQUENCE [LARGE SCALE GENOMIC DNA]</scope>
    <source>
        <strain evidence="3">cv. IRGC 105608</strain>
    </source>
</reference>
<dbReference type="Gramene" id="OBART12G19100.1">
    <property type="protein sequence ID" value="OBART12G19100.1"/>
    <property type="gene ID" value="OBART12G19100"/>
</dbReference>
<name>A0A0D3HWU9_9ORYZ</name>
<organism evidence="3">
    <name type="scientific">Oryza barthii</name>
    <dbReference type="NCBI Taxonomy" id="65489"/>
    <lineage>
        <taxon>Eukaryota</taxon>
        <taxon>Viridiplantae</taxon>
        <taxon>Streptophyta</taxon>
        <taxon>Embryophyta</taxon>
        <taxon>Tracheophyta</taxon>
        <taxon>Spermatophyta</taxon>
        <taxon>Magnoliopsida</taxon>
        <taxon>Liliopsida</taxon>
        <taxon>Poales</taxon>
        <taxon>Poaceae</taxon>
        <taxon>BOP clade</taxon>
        <taxon>Oryzoideae</taxon>
        <taxon>Oryzeae</taxon>
        <taxon>Oryzinae</taxon>
        <taxon>Oryza</taxon>
    </lineage>
</organism>
<dbReference type="InterPro" id="IPR046533">
    <property type="entry name" value="DUF6598"/>
</dbReference>
<feature type="region of interest" description="Disordered" evidence="1">
    <location>
        <begin position="1"/>
        <end position="25"/>
    </location>
</feature>
<dbReference type="AlphaFoldDB" id="A0A0D3HWU9"/>
<evidence type="ECO:0000256" key="1">
    <source>
        <dbReference type="SAM" id="MobiDB-lite"/>
    </source>
</evidence>
<sequence>MATSELDSAIAREEEEKVLVEEEEEAGDLEPFFFDEAAAVAEAAAAAAAEKRRLREEQEATAKAEHARRWAAHQAVLDRINERDPETGKMYYTRYHDQDLSEFDIDEVSPLPPMRFTARVYSPGEARLYILNMVNVLAIRIVPSDADDVPFPIAVYGSVIARDDLDRKFIPLFARSTDDPQLIASKDDSLILTGPHRGMVLIDTLYFEINLKLKGDQVGSCGGGQTN</sequence>
<evidence type="ECO:0000313" key="3">
    <source>
        <dbReference type="EnsemblPlants" id="OBART12G19100.1"/>
    </source>
</evidence>
<dbReference type="eggNOG" id="ENOG502R54Z">
    <property type="taxonomic scope" value="Eukaryota"/>
</dbReference>
<evidence type="ECO:0000259" key="2">
    <source>
        <dbReference type="Pfam" id="PF20241"/>
    </source>
</evidence>
<dbReference type="HOGENOM" id="CLU_030845_4_1_1"/>
<protein>
    <recommendedName>
        <fullName evidence="2">DUF6598 domain-containing protein</fullName>
    </recommendedName>
</protein>
<dbReference type="PANTHER" id="PTHR33065:SF206">
    <property type="entry name" value="OS12G0619700 PROTEIN"/>
    <property type="match status" value="1"/>
</dbReference>
<feature type="compositionally biased region" description="Basic and acidic residues" evidence="1">
    <location>
        <begin position="10"/>
        <end position="20"/>
    </location>
</feature>